<evidence type="ECO:0000259" key="1">
    <source>
        <dbReference type="Pfam" id="PF07475"/>
    </source>
</evidence>
<dbReference type="SUPFAM" id="SSF53795">
    <property type="entry name" value="PEP carboxykinase-like"/>
    <property type="match status" value="1"/>
</dbReference>
<keyword evidence="2" id="KW-0808">Transferase</keyword>
<gene>
    <name evidence="2" type="ORF">KIN_34900</name>
</gene>
<dbReference type="InterPro" id="IPR011104">
    <property type="entry name" value="Hpr_kin/Pase_C"/>
</dbReference>
<dbReference type="EMBL" id="BLJE01000004">
    <property type="protein sequence ID" value="GFE66416.1"/>
    <property type="molecule type" value="Genomic_DNA"/>
</dbReference>
<name>A0A6N6JJF5_9RHOB</name>
<protein>
    <submittedName>
        <fullName evidence="2">HPr kinase</fullName>
    </submittedName>
</protein>
<dbReference type="Proteomes" id="UP000436822">
    <property type="component" value="Unassembled WGS sequence"/>
</dbReference>
<accession>A0A6N6JJF5</accession>
<comment type="caution">
    <text evidence="2">The sequence shown here is derived from an EMBL/GenBank/DDBJ whole genome shotgun (WGS) entry which is preliminary data.</text>
</comment>
<feature type="domain" description="HPr kinase/phosphorylase C-terminal" evidence="1">
    <location>
        <begin position="14"/>
        <end position="93"/>
    </location>
</feature>
<dbReference type="Gene3D" id="3.40.50.300">
    <property type="entry name" value="P-loop containing nucleotide triphosphate hydrolases"/>
    <property type="match status" value="1"/>
</dbReference>
<dbReference type="GO" id="GO:0005524">
    <property type="term" value="F:ATP binding"/>
    <property type="evidence" value="ECO:0007669"/>
    <property type="project" value="InterPro"/>
</dbReference>
<dbReference type="Pfam" id="PF07475">
    <property type="entry name" value="Hpr_kinase_C"/>
    <property type="match status" value="1"/>
</dbReference>
<sequence length="156" mass="16955">MLTRQGPVASDISSITMHGTAVALDGHAAILRGPSSSGKSSLALHLMALGCDLICDDQSEVLSDSGHLVVRRPISLPTLIEARHFGLIDVQQSSPARVSLVVDMVIAEDARSPEDRTCEILGQNVPLKQRADTLHFPYALFHYLKRQSILAMDMDR</sequence>
<dbReference type="InterPro" id="IPR027417">
    <property type="entry name" value="P-loop_NTPase"/>
</dbReference>
<keyword evidence="3" id="KW-1185">Reference proteome</keyword>
<evidence type="ECO:0000313" key="2">
    <source>
        <dbReference type="EMBL" id="GFE66416.1"/>
    </source>
</evidence>
<organism evidence="2 3">
    <name type="scientific">Litoreibacter roseus</name>
    <dbReference type="NCBI Taxonomy" id="2601869"/>
    <lineage>
        <taxon>Bacteria</taxon>
        <taxon>Pseudomonadati</taxon>
        <taxon>Pseudomonadota</taxon>
        <taxon>Alphaproteobacteria</taxon>
        <taxon>Rhodobacterales</taxon>
        <taxon>Roseobacteraceae</taxon>
        <taxon>Litoreibacter</taxon>
    </lineage>
</organism>
<dbReference type="GO" id="GO:0006109">
    <property type="term" value="P:regulation of carbohydrate metabolic process"/>
    <property type="evidence" value="ECO:0007669"/>
    <property type="project" value="InterPro"/>
</dbReference>
<keyword evidence="2" id="KW-0418">Kinase</keyword>
<reference evidence="2 3" key="1">
    <citation type="submission" date="2019-12" db="EMBL/GenBank/DDBJ databases">
        <title>Litoreibacter badius sp. nov., a novel bacteriochlorophyll a-containing bacterium in the genus Litoreibacter.</title>
        <authorList>
            <person name="Kanamuro M."/>
            <person name="Takabe Y."/>
            <person name="Mori K."/>
            <person name="Takaichi S."/>
            <person name="Hanada S."/>
        </authorList>
    </citation>
    <scope>NUCLEOTIDE SEQUENCE [LARGE SCALE GENOMIC DNA]</scope>
    <source>
        <strain evidence="2 3">K6</strain>
    </source>
</reference>
<proteinExistence type="predicted"/>
<evidence type="ECO:0000313" key="3">
    <source>
        <dbReference type="Proteomes" id="UP000436822"/>
    </source>
</evidence>
<dbReference type="GO" id="GO:0000155">
    <property type="term" value="F:phosphorelay sensor kinase activity"/>
    <property type="evidence" value="ECO:0007669"/>
    <property type="project" value="InterPro"/>
</dbReference>
<dbReference type="AlphaFoldDB" id="A0A6N6JJF5"/>